<feature type="region of interest" description="Disordered" evidence="1">
    <location>
        <begin position="21"/>
        <end position="75"/>
    </location>
</feature>
<comment type="caution">
    <text evidence="2">The sequence shown here is derived from an EMBL/GenBank/DDBJ whole genome shotgun (WGS) entry which is preliminary data.</text>
</comment>
<protein>
    <submittedName>
        <fullName evidence="2">Uncharacterized protein</fullName>
    </submittedName>
</protein>
<dbReference type="Proteomes" id="UP001607302">
    <property type="component" value="Unassembled WGS sequence"/>
</dbReference>
<name>A0ABD2A890_VESSQ</name>
<reference evidence="2 3" key="1">
    <citation type="journal article" date="2024" name="Ann. Entomol. Soc. Am.">
        <title>Genomic analyses of the southern and eastern yellowjacket wasps (Hymenoptera: Vespidae) reveal evolutionary signatures of social life.</title>
        <authorList>
            <person name="Catto M.A."/>
            <person name="Caine P.B."/>
            <person name="Orr S.E."/>
            <person name="Hunt B.G."/>
            <person name="Goodisman M.A.D."/>
        </authorList>
    </citation>
    <scope>NUCLEOTIDE SEQUENCE [LARGE SCALE GENOMIC DNA]</scope>
    <source>
        <strain evidence="2">233</strain>
        <tissue evidence="2">Head and thorax</tissue>
    </source>
</reference>
<evidence type="ECO:0000256" key="1">
    <source>
        <dbReference type="SAM" id="MobiDB-lite"/>
    </source>
</evidence>
<keyword evidence="3" id="KW-1185">Reference proteome</keyword>
<organism evidence="2 3">
    <name type="scientific">Vespula squamosa</name>
    <name type="common">Southern yellow jacket</name>
    <name type="synonym">Wasp</name>
    <dbReference type="NCBI Taxonomy" id="30214"/>
    <lineage>
        <taxon>Eukaryota</taxon>
        <taxon>Metazoa</taxon>
        <taxon>Ecdysozoa</taxon>
        <taxon>Arthropoda</taxon>
        <taxon>Hexapoda</taxon>
        <taxon>Insecta</taxon>
        <taxon>Pterygota</taxon>
        <taxon>Neoptera</taxon>
        <taxon>Endopterygota</taxon>
        <taxon>Hymenoptera</taxon>
        <taxon>Apocrita</taxon>
        <taxon>Aculeata</taxon>
        <taxon>Vespoidea</taxon>
        <taxon>Vespidae</taxon>
        <taxon>Vespinae</taxon>
        <taxon>Vespula</taxon>
    </lineage>
</organism>
<proteinExistence type="predicted"/>
<feature type="compositionally biased region" description="Low complexity" evidence="1">
    <location>
        <begin position="21"/>
        <end position="30"/>
    </location>
</feature>
<sequence>MRLSATVQKVEMSVGFYISRSADSRSTNSSMNPDQSLDRVPVFDRTGNSMLSIDDSNVSGEESEPLPFVYERKAE</sequence>
<dbReference type="EMBL" id="JAUDFV010000154">
    <property type="protein sequence ID" value="KAL2716852.1"/>
    <property type="molecule type" value="Genomic_DNA"/>
</dbReference>
<evidence type="ECO:0000313" key="3">
    <source>
        <dbReference type="Proteomes" id="UP001607302"/>
    </source>
</evidence>
<feature type="compositionally biased region" description="Polar residues" evidence="1">
    <location>
        <begin position="46"/>
        <end position="60"/>
    </location>
</feature>
<accession>A0ABD2A890</accession>
<gene>
    <name evidence="2" type="ORF">V1478_014528</name>
</gene>
<dbReference type="AlphaFoldDB" id="A0ABD2A890"/>
<evidence type="ECO:0000313" key="2">
    <source>
        <dbReference type="EMBL" id="KAL2716852.1"/>
    </source>
</evidence>